<keyword evidence="1" id="KW-1133">Transmembrane helix</keyword>
<dbReference type="RefSeq" id="WP_039473451.1">
    <property type="nucleotide sequence ID" value="NZ_JSYN01000006.1"/>
</dbReference>
<protein>
    <submittedName>
        <fullName evidence="2">Uncharacterized protein</fullName>
    </submittedName>
</protein>
<evidence type="ECO:0000313" key="3">
    <source>
        <dbReference type="Proteomes" id="UP000031246"/>
    </source>
</evidence>
<sequence>MILYSLFMIFCRVIFLSLSILVFSSYYGKAQSSVTGCLTDGDTRLYPNSIGNKDPYGGTSIPAYNGTPYVVDNRNFSDVECDTYYIYNKGGTNCVIYDNSGTVFQNKNGVISEIRLKVCNVPLDDFDWVLCSTSIVLVYSAFRKQAKS</sequence>
<name>A0A0C1FTG1_9SPHI</name>
<dbReference type="EMBL" id="JSYN01000006">
    <property type="protein sequence ID" value="KIA95088.1"/>
    <property type="molecule type" value="Genomic_DNA"/>
</dbReference>
<proteinExistence type="predicted"/>
<organism evidence="2 3">
    <name type="scientific">Pedobacter kyungheensis</name>
    <dbReference type="NCBI Taxonomy" id="1069985"/>
    <lineage>
        <taxon>Bacteria</taxon>
        <taxon>Pseudomonadati</taxon>
        <taxon>Bacteroidota</taxon>
        <taxon>Sphingobacteriia</taxon>
        <taxon>Sphingobacteriales</taxon>
        <taxon>Sphingobacteriaceae</taxon>
        <taxon>Pedobacter</taxon>
    </lineage>
</organism>
<accession>A0A0C1FTG1</accession>
<keyword evidence="1" id="KW-0812">Transmembrane</keyword>
<reference evidence="2 3" key="1">
    <citation type="submission" date="2014-10" db="EMBL/GenBank/DDBJ databases">
        <title>Pedobacter Kyungheensis.</title>
        <authorList>
            <person name="Anderson B.M."/>
            <person name="Newman J.D."/>
        </authorList>
    </citation>
    <scope>NUCLEOTIDE SEQUENCE [LARGE SCALE GENOMIC DNA]</scope>
    <source>
        <strain evidence="2 3">KACC 16221</strain>
    </source>
</reference>
<dbReference type="AlphaFoldDB" id="A0A0C1FTG1"/>
<feature type="transmembrane region" description="Helical" evidence="1">
    <location>
        <begin position="6"/>
        <end position="27"/>
    </location>
</feature>
<comment type="caution">
    <text evidence="2">The sequence shown here is derived from an EMBL/GenBank/DDBJ whole genome shotgun (WGS) entry which is preliminary data.</text>
</comment>
<evidence type="ECO:0000256" key="1">
    <source>
        <dbReference type="SAM" id="Phobius"/>
    </source>
</evidence>
<gene>
    <name evidence="2" type="ORF">OC25_07035</name>
</gene>
<evidence type="ECO:0000313" key="2">
    <source>
        <dbReference type="EMBL" id="KIA95088.1"/>
    </source>
</evidence>
<keyword evidence="1" id="KW-0472">Membrane</keyword>
<keyword evidence="3" id="KW-1185">Reference proteome</keyword>
<dbReference type="Proteomes" id="UP000031246">
    <property type="component" value="Unassembled WGS sequence"/>
</dbReference>